<dbReference type="AlphaFoldDB" id="A0A1Z2KXD0"/>
<dbReference type="EMBL" id="CP021744">
    <property type="protein sequence ID" value="ARZ66686.1"/>
    <property type="molecule type" value="Genomic_DNA"/>
</dbReference>
<evidence type="ECO:0000313" key="2">
    <source>
        <dbReference type="Proteomes" id="UP000195755"/>
    </source>
</evidence>
<gene>
    <name evidence="1" type="ORF">SMD11_1021</name>
</gene>
<proteinExistence type="predicted"/>
<dbReference type="OrthoDB" id="7059377at2"/>
<sequence length="162" mass="17148">MTVPVELSREERALFNPAFMALVSCRAVQGHQREAGPCPLPIAVTAAVMALQPGIRSLLPGTTKASLPKWAAENQTVRVLMAANAPSLAAMVRPGILLALQTELLSLNDTARLHLRLRAIPATINGTSDTFVAIQKTAHMLGRWLPTGGSAATTLTLLGVRP</sequence>
<protein>
    <submittedName>
        <fullName evidence="1">Uncharacterized protein</fullName>
    </submittedName>
</protein>
<dbReference type="InterPro" id="IPR045390">
    <property type="entry name" value="ABC-3C_MC3"/>
</dbReference>
<name>A0A1Z2KXD0_9ACTN</name>
<accession>A0A1Z2KXD0</accession>
<organism evidence="1 2">
    <name type="scientific">Streptomyces albireticuli</name>
    <dbReference type="NCBI Taxonomy" id="1940"/>
    <lineage>
        <taxon>Bacteria</taxon>
        <taxon>Bacillati</taxon>
        <taxon>Actinomycetota</taxon>
        <taxon>Actinomycetes</taxon>
        <taxon>Kitasatosporales</taxon>
        <taxon>Streptomycetaceae</taxon>
        <taxon>Streptomyces</taxon>
    </lineage>
</organism>
<dbReference type="RefSeq" id="WP_087925264.1">
    <property type="nucleotide sequence ID" value="NZ_CP021744.1"/>
</dbReference>
<dbReference type="KEGG" id="salj:SMD11_1021"/>
<dbReference type="Pfam" id="PF20131">
    <property type="entry name" value="MC3"/>
    <property type="match status" value="1"/>
</dbReference>
<dbReference type="Proteomes" id="UP000195755">
    <property type="component" value="Chromosome"/>
</dbReference>
<reference evidence="1 2" key="1">
    <citation type="submission" date="2017-06" db="EMBL/GenBank/DDBJ databases">
        <title>Streptomyces albireticuli Genome sequencing and assembly.</title>
        <authorList>
            <person name="Wang Y."/>
            <person name="Du B."/>
            <person name="Ding Y."/>
            <person name="Liu H."/>
            <person name="Hou Q."/>
            <person name="Liu K."/>
            <person name="Yao L."/>
            <person name="Wang C."/>
        </authorList>
    </citation>
    <scope>NUCLEOTIDE SEQUENCE [LARGE SCALE GENOMIC DNA]</scope>
    <source>
        <strain evidence="1 2">MDJK11</strain>
    </source>
</reference>
<evidence type="ECO:0000313" key="1">
    <source>
        <dbReference type="EMBL" id="ARZ66686.1"/>
    </source>
</evidence>